<feature type="compositionally biased region" description="Basic and acidic residues" evidence="1">
    <location>
        <begin position="227"/>
        <end position="244"/>
    </location>
</feature>
<evidence type="ECO:0000313" key="3">
    <source>
        <dbReference type="EMBL" id="MQY12968.1"/>
    </source>
</evidence>
<dbReference type="OrthoDB" id="4338751at2"/>
<evidence type="ECO:0000256" key="1">
    <source>
        <dbReference type="SAM" id="MobiDB-lite"/>
    </source>
</evidence>
<evidence type="ECO:0000256" key="2">
    <source>
        <dbReference type="SAM" id="Phobius"/>
    </source>
</evidence>
<keyword evidence="2" id="KW-0472">Membrane</keyword>
<feature type="transmembrane region" description="Helical" evidence="2">
    <location>
        <begin position="58"/>
        <end position="78"/>
    </location>
</feature>
<protein>
    <recommendedName>
        <fullName evidence="5">Tryptophan-associated transmembrane protein</fullName>
    </recommendedName>
</protein>
<keyword evidence="2" id="KW-1133">Transmembrane helix</keyword>
<dbReference type="EMBL" id="WEGJ01000010">
    <property type="protein sequence ID" value="MQY12968.1"/>
    <property type="molecule type" value="Genomic_DNA"/>
</dbReference>
<feature type="compositionally biased region" description="Low complexity" evidence="1">
    <location>
        <begin position="184"/>
        <end position="199"/>
    </location>
</feature>
<reference evidence="3 4" key="1">
    <citation type="submission" date="2019-10" db="EMBL/GenBank/DDBJ databases">
        <title>Streptomyces smaragdinus sp. nov. and Streptomyces fabii sp. nov., isolated from the gut of fungus growing-termite Macrotermes natalensis.</title>
        <authorList>
            <person name="Schwitalla J."/>
            <person name="Benndorf R."/>
            <person name="Martin K."/>
            <person name="De Beer W."/>
            <person name="Kaster A.-K."/>
            <person name="Vollmers J."/>
            <person name="Poulsen M."/>
            <person name="Beemelmanns C."/>
        </authorList>
    </citation>
    <scope>NUCLEOTIDE SEQUENCE [LARGE SCALE GENOMIC DNA]</scope>
    <source>
        <strain evidence="3 4">RB5</strain>
    </source>
</reference>
<dbReference type="Proteomes" id="UP000466345">
    <property type="component" value="Unassembled WGS sequence"/>
</dbReference>
<dbReference type="AlphaFoldDB" id="A0A7K0CHM7"/>
<organism evidence="3 4">
    <name type="scientific">Streptomyces smaragdinus</name>
    <dbReference type="NCBI Taxonomy" id="2585196"/>
    <lineage>
        <taxon>Bacteria</taxon>
        <taxon>Bacillati</taxon>
        <taxon>Actinomycetota</taxon>
        <taxon>Actinomycetes</taxon>
        <taxon>Kitasatosporales</taxon>
        <taxon>Streptomycetaceae</taxon>
        <taxon>Streptomyces</taxon>
    </lineage>
</organism>
<keyword evidence="2" id="KW-0812">Transmembrane</keyword>
<keyword evidence="4" id="KW-1185">Reference proteome</keyword>
<name>A0A7K0CHM7_9ACTN</name>
<evidence type="ECO:0000313" key="4">
    <source>
        <dbReference type="Proteomes" id="UP000466345"/>
    </source>
</evidence>
<feature type="transmembrane region" description="Helical" evidence="2">
    <location>
        <begin position="83"/>
        <end position="101"/>
    </location>
</feature>
<comment type="caution">
    <text evidence="3">The sequence shown here is derived from an EMBL/GenBank/DDBJ whole genome shotgun (WGS) entry which is preliminary data.</text>
</comment>
<feature type="region of interest" description="Disordered" evidence="1">
    <location>
        <begin position="158"/>
        <end position="259"/>
    </location>
</feature>
<evidence type="ECO:0008006" key="5">
    <source>
        <dbReference type="Google" id="ProtNLM"/>
    </source>
</evidence>
<proteinExistence type="predicted"/>
<dbReference type="RefSeq" id="WP_153452582.1">
    <property type="nucleotide sequence ID" value="NZ_WEGJ01000010.1"/>
</dbReference>
<accession>A0A7K0CHM7</accession>
<sequence>MSDNAASTMRYVIGSALALLGAAAAVYSPFRPWYDGRLGRQYGVDDIFDGITGVHSSLMASVFLLMLAAAVVALVGIVLRSRLAILLAGLIVLGTAVLWMIRQSQVSDGLVVGASGESLGIGVANAFAGAALLLLGAAVMGRKEKAVAVGRHRRGDTTYEAPVGRRTDEWADEPVESTGPRPMAPTAQTHAPQTQTPQPSDTRLIGVAPVREPEHEPVPDNVVRLPDGIRRVDTRREGEPDWRQTADGGAPETDRRDAA</sequence>
<feature type="transmembrane region" description="Helical" evidence="2">
    <location>
        <begin position="121"/>
        <end position="141"/>
    </location>
</feature>
<gene>
    <name evidence="3" type="ORF">SRB5_31080</name>
</gene>